<keyword evidence="6" id="KW-0472">Membrane</keyword>
<protein>
    <submittedName>
        <fullName evidence="8">Uncharacterized protein</fullName>
    </submittedName>
</protein>
<comment type="caution">
    <text evidence="8">The sequence shown here is derived from an EMBL/GenBank/DDBJ whole genome shotgun (WGS) entry which is preliminary data.</text>
</comment>
<evidence type="ECO:0000313" key="8">
    <source>
        <dbReference type="EMBL" id="ORX36360.1"/>
    </source>
</evidence>
<evidence type="ECO:0000313" key="9">
    <source>
        <dbReference type="Proteomes" id="UP000193218"/>
    </source>
</evidence>
<dbReference type="AlphaFoldDB" id="A0A1Y1UE79"/>
<keyword evidence="3" id="KW-0999">Mitochondrion inner membrane</keyword>
<evidence type="ECO:0000256" key="5">
    <source>
        <dbReference type="ARBA" id="ARBA00023128"/>
    </source>
</evidence>
<evidence type="ECO:0000256" key="1">
    <source>
        <dbReference type="ARBA" id="ARBA00004443"/>
    </source>
</evidence>
<dbReference type="Proteomes" id="UP000193218">
    <property type="component" value="Unassembled WGS sequence"/>
</dbReference>
<evidence type="ECO:0000256" key="2">
    <source>
        <dbReference type="ARBA" id="ARBA00005453"/>
    </source>
</evidence>
<evidence type="ECO:0000256" key="3">
    <source>
        <dbReference type="ARBA" id="ARBA00022792"/>
    </source>
</evidence>
<dbReference type="GO" id="GO:0097193">
    <property type="term" value="P:intrinsic apoptotic signaling pathway"/>
    <property type="evidence" value="ECO:0007669"/>
    <property type="project" value="InterPro"/>
</dbReference>
<evidence type="ECO:0000256" key="6">
    <source>
        <dbReference type="ARBA" id="ARBA00023136"/>
    </source>
</evidence>
<name>A0A1Y1UE79_9TREE</name>
<dbReference type="PANTHER" id="PTHR31107:SF2">
    <property type="entry name" value="CYTOCHROME C OXIDASE ASSEMBLY FACTOR 8"/>
    <property type="match status" value="1"/>
</dbReference>
<dbReference type="PANTHER" id="PTHR31107">
    <property type="entry name" value="APOPTOGENIC PROTEIN 1, MITOCHONDRIAL"/>
    <property type="match status" value="1"/>
</dbReference>
<organism evidence="8 9">
    <name type="scientific">Kockovaella imperatae</name>
    <dbReference type="NCBI Taxonomy" id="4999"/>
    <lineage>
        <taxon>Eukaryota</taxon>
        <taxon>Fungi</taxon>
        <taxon>Dikarya</taxon>
        <taxon>Basidiomycota</taxon>
        <taxon>Agaricomycotina</taxon>
        <taxon>Tremellomycetes</taxon>
        <taxon>Tremellales</taxon>
        <taxon>Cuniculitremaceae</taxon>
        <taxon>Kockovaella</taxon>
    </lineage>
</organism>
<evidence type="ECO:0000256" key="4">
    <source>
        <dbReference type="ARBA" id="ARBA00022946"/>
    </source>
</evidence>
<gene>
    <name evidence="8" type="ORF">BD324DRAFT_651599</name>
</gene>
<sequence>MLRLTLTPIRSGLAYRAAIHTSSNAAGPSRPRRTPVEQSDDVDLVAPPDPVSNIRPMIYAHASRLPTLSSPYSSAEFPYAEKDAKMQDLELEWRLRKERLDVMNHKFWAATNLDFQARLANRLAALPSASDPPTDEQTALREEVMSQFYADWLAANKYKQVEWVKVWWRELWASLKMDLRLHIARRTRFFRQ</sequence>
<feature type="region of interest" description="Disordered" evidence="7">
    <location>
        <begin position="22"/>
        <end position="47"/>
    </location>
</feature>
<dbReference type="RefSeq" id="XP_021870461.1">
    <property type="nucleotide sequence ID" value="XM_022018359.1"/>
</dbReference>
<proteinExistence type="inferred from homology"/>
<accession>A0A1Y1UE79</accession>
<keyword evidence="4" id="KW-0809">Transit peptide</keyword>
<comment type="subcellular location">
    <subcellularLocation>
        <location evidence="1">Mitochondrion inner membrane</location>
        <topology evidence="1">Peripheral membrane protein</topology>
        <orientation evidence="1">Matrix side</orientation>
    </subcellularLocation>
</comment>
<reference evidence="8 9" key="1">
    <citation type="submission" date="2017-03" db="EMBL/GenBank/DDBJ databases">
        <title>Widespread Adenine N6-methylation of Active Genes in Fungi.</title>
        <authorList>
            <consortium name="DOE Joint Genome Institute"/>
            <person name="Mondo S.J."/>
            <person name="Dannebaum R.O."/>
            <person name="Kuo R.C."/>
            <person name="Louie K.B."/>
            <person name="Bewick A.J."/>
            <person name="Labutti K."/>
            <person name="Haridas S."/>
            <person name="Kuo A."/>
            <person name="Salamov A."/>
            <person name="Ahrendt S.R."/>
            <person name="Lau R."/>
            <person name="Bowen B.P."/>
            <person name="Lipzen A."/>
            <person name="Sullivan W."/>
            <person name="Andreopoulos W.B."/>
            <person name="Clum A."/>
            <person name="Lindquist E."/>
            <person name="Daum C."/>
            <person name="Northen T.R."/>
            <person name="Ramamoorthy G."/>
            <person name="Schmitz R.J."/>
            <person name="Gryganskyi A."/>
            <person name="Culley D."/>
            <person name="Magnuson J."/>
            <person name="James T.Y."/>
            <person name="O'Malley M.A."/>
            <person name="Stajich J.E."/>
            <person name="Spatafora J.W."/>
            <person name="Visel A."/>
            <person name="Grigoriev I.V."/>
        </authorList>
    </citation>
    <scope>NUCLEOTIDE SEQUENCE [LARGE SCALE GENOMIC DNA]</scope>
    <source>
        <strain evidence="8 9">NRRL Y-17943</strain>
    </source>
</reference>
<keyword evidence="5" id="KW-0496">Mitochondrion</keyword>
<dbReference type="OrthoDB" id="6246201at2759"/>
<dbReference type="InterPro" id="IPR018796">
    <property type="entry name" value="COA8"/>
</dbReference>
<keyword evidence="9" id="KW-1185">Reference proteome</keyword>
<dbReference type="GO" id="GO:0005743">
    <property type="term" value="C:mitochondrial inner membrane"/>
    <property type="evidence" value="ECO:0007669"/>
    <property type="project" value="UniProtKB-SubCell"/>
</dbReference>
<dbReference type="InParanoid" id="A0A1Y1UE79"/>
<comment type="similarity">
    <text evidence="2">Belongs to the COA8 family.</text>
</comment>
<dbReference type="EMBL" id="NBSH01000008">
    <property type="protein sequence ID" value="ORX36360.1"/>
    <property type="molecule type" value="Genomic_DNA"/>
</dbReference>
<evidence type="ECO:0000256" key="7">
    <source>
        <dbReference type="SAM" id="MobiDB-lite"/>
    </source>
</evidence>
<dbReference type="Pfam" id="PF10231">
    <property type="entry name" value="COA8"/>
    <property type="match status" value="1"/>
</dbReference>
<dbReference type="GeneID" id="33560168"/>